<reference evidence="1" key="1">
    <citation type="submission" date="2023-10" db="EMBL/GenBank/DDBJ databases">
        <authorList>
            <person name="Chen Y."/>
            <person name="Shah S."/>
            <person name="Dougan E. K."/>
            <person name="Thang M."/>
            <person name="Chan C."/>
        </authorList>
    </citation>
    <scope>NUCLEOTIDE SEQUENCE [LARGE SCALE GENOMIC DNA]</scope>
</reference>
<evidence type="ECO:0000313" key="1">
    <source>
        <dbReference type="EMBL" id="CAK0902222.1"/>
    </source>
</evidence>
<dbReference type="EMBL" id="CAUYUJ010021040">
    <property type="protein sequence ID" value="CAK0902222.1"/>
    <property type="molecule type" value="Genomic_DNA"/>
</dbReference>
<protein>
    <recommendedName>
        <fullName evidence="3">C2H2-type domain-containing protein</fullName>
    </recommendedName>
</protein>
<dbReference type="Proteomes" id="UP001189429">
    <property type="component" value="Unassembled WGS sequence"/>
</dbReference>
<proteinExistence type="predicted"/>
<keyword evidence="2" id="KW-1185">Reference proteome</keyword>
<feature type="non-terminal residue" evidence="1">
    <location>
        <position position="346"/>
    </location>
</feature>
<comment type="caution">
    <text evidence="1">The sequence shown here is derived from an EMBL/GenBank/DDBJ whole genome shotgun (WGS) entry which is preliminary data.</text>
</comment>
<accession>A0ABN9XQJ4</accession>
<evidence type="ECO:0000313" key="2">
    <source>
        <dbReference type="Proteomes" id="UP001189429"/>
    </source>
</evidence>
<gene>
    <name evidence="1" type="ORF">PCOR1329_LOCUS78905</name>
</gene>
<name>A0ABN9XQJ4_9DINO</name>
<organism evidence="1 2">
    <name type="scientific">Prorocentrum cordatum</name>
    <dbReference type="NCBI Taxonomy" id="2364126"/>
    <lineage>
        <taxon>Eukaryota</taxon>
        <taxon>Sar</taxon>
        <taxon>Alveolata</taxon>
        <taxon>Dinophyceae</taxon>
        <taxon>Prorocentrales</taxon>
        <taxon>Prorocentraceae</taxon>
        <taxon>Prorocentrum</taxon>
    </lineage>
</organism>
<evidence type="ECO:0008006" key="3">
    <source>
        <dbReference type="Google" id="ProtNLM"/>
    </source>
</evidence>
<sequence>MHYGSGAKKERQKIAREKVTRIELENIPIKVQLVTQQKALGTIITAGGVMGPEICLRVNRTHGAARPLEKQLLRRKKLSMKAKIKYVHALSTSSLIYNHHVWNRLTKKDRNHIATRYMGPYRVAASMPNTNTPDKHVTNSEAIAKTGIPDFDKHQTDQHDSDIINWARQRPKHCTTAVKSATKFHLHYTRDKDQLVRFQKVIRMPMAPSSTVDIEHSDHDSKTKYVCYICGRTATKQGMAVHMGRDHPDSGNPRRWATGAACRCCQPELHTFPRLLKHLAVAHCCRKSWHAWHAMTMEPLTEQQIADSHDAIATTTAANKKCGRQATFSEIPAYKIDIMPLPLIET</sequence>